<proteinExistence type="predicted"/>
<protein>
    <submittedName>
        <fullName evidence="2">Uncharacterized protein</fullName>
    </submittedName>
</protein>
<sequence>MGLLTPKKSSWSSIRDITRKSSQPKVQTALRGVVDEMDAEIILPNDEEEEEVPVADITVGESAVESVGEGAGEGALAAPPSAAQPQVLPASPAKRKIRQPPQNSYLQSFVAPEAYGKKKEESELSRITKQVEERQAKIEAEKERAKRRNK</sequence>
<dbReference type="AlphaFoldDB" id="A0A7S2BAF0"/>
<feature type="region of interest" description="Disordered" evidence="1">
    <location>
        <begin position="65"/>
        <end position="150"/>
    </location>
</feature>
<feature type="compositionally biased region" description="Low complexity" evidence="1">
    <location>
        <begin position="65"/>
        <end position="92"/>
    </location>
</feature>
<feature type="region of interest" description="Disordered" evidence="1">
    <location>
        <begin position="1"/>
        <end position="24"/>
    </location>
</feature>
<feature type="compositionally biased region" description="Polar residues" evidence="1">
    <location>
        <begin position="7"/>
        <end position="24"/>
    </location>
</feature>
<organism evidence="2">
    <name type="scientific">Haptolina brevifila</name>
    <dbReference type="NCBI Taxonomy" id="156173"/>
    <lineage>
        <taxon>Eukaryota</taxon>
        <taxon>Haptista</taxon>
        <taxon>Haptophyta</taxon>
        <taxon>Prymnesiophyceae</taxon>
        <taxon>Prymnesiales</taxon>
        <taxon>Prymnesiaceae</taxon>
        <taxon>Haptolina</taxon>
    </lineage>
</organism>
<name>A0A7S2BAF0_9EUKA</name>
<evidence type="ECO:0000256" key="1">
    <source>
        <dbReference type="SAM" id="MobiDB-lite"/>
    </source>
</evidence>
<accession>A0A7S2BAF0</accession>
<evidence type="ECO:0000313" key="2">
    <source>
        <dbReference type="EMBL" id="CAD9391054.1"/>
    </source>
</evidence>
<reference evidence="2" key="1">
    <citation type="submission" date="2021-01" db="EMBL/GenBank/DDBJ databases">
        <authorList>
            <person name="Corre E."/>
            <person name="Pelletier E."/>
            <person name="Niang G."/>
            <person name="Scheremetjew M."/>
            <person name="Finn R."/>
            <person name="Kale V."/>
            <person name="Holt S."/>
            <person name="Cochrane G."/>
            <person name="Meng A."/>
            <person name="Brown T."/>
            <person name="Cohen L."/>
        </authorList>
    </citation>
    <scope>NUCLEOTIDE SEQUENCE</scope>
    <source>
        <strain evidence="2">UTEX LB 985</strain>
    </source>
</reference>
<feature type="compositionally biased region" description="Basic and acidic residues" evidence="1">
    <location>
        <begin position="115"/>
        <end position="144"/>
    </location>
</feature>
<gene>
    <name evidence="2" type="ORF">CBRE1094_LOCUS590</name>
</gene>
<dbReference type="EMBL" id="HBGU01001170">
    <property type="protein sequence ID" value="CAD9391054.1"/>
    <property type="molecule type" value="Transcribed_RNA"/>
</dbReference>
<feature type="non-terminal residue" evidence="2">
    <location>
        <position position="150"/>
    </location>
</feature>